<feature type="region of interest" description="Disordered" evidence="8">
    <location>
        <begin position="499"/>
        <end position="578"/>
    </location>
</feature>
<comment type="similarity">
    <text evidence="2">Belongs to the peptidase C19 family.</text>
</comment>
<dbReference type="Pfam" id="PF00443">
    <property type="entry name" value="UCH"/>
    <property type="match status" value="1"/>
</dbReference>
<dbReference type="InterPro" id="IPR001394">
    <property type="entry name" value="Peptidase_C19_UCH"/>
</dbReference>
<proteinExistence type="inferred from homology"/>
<dbReference type="PROSITE" id="PS50235">
    <property type="entry name" value="USP_3"/>
    <property type="match status" value="1"/>
</dbReference>
<evidence type="ECO:0000313" key="11">
    <source>
        <dbReference type="Proteomes" id="UP001556367"/>
    </source>
</evidence>
<dbReference type="Gene3D" id="3.90.70.10">
    <property type="entry name" value="Cysteine proteinases"/>
    <property type="match status" value="2"/>
</dbReference>
<feature type="compositionally biased region" description="Pro residues" evidence="8">
    <location>
        <begin position="227"/>
        <end position="236"/>
    </location>
</feature>
<dbReference type="EC" id="3.4.19.12" evidence="3"/>
<dbReference type="PROSITE" id="PS00973">
    <property type="entry name" value="USP_2"/>
    <property type="match status" value="1"/>
</dbReference>
<evidence type="ECO:0000256" key="5">
    <source>
        <dbReference type="ARBA" id="ARBA00022786"/>
    </source>
</evidence>
<dbReference type="SUPFAM" id="SSF54001">
    <property type="entry name" value="Cysteine proteinases"/>
    <property type="match status" value="1"/>
</dbReference>
<dbReference type="InterPro" id="IPR028889">
    <property type="entry name" value="USP"/>
</dbReference>
<feature type="region of interest" description="Disordered" evidence="8">
    <location>
        <begin position="357"/>
        <end position="381"/>
    </location>
</feature>
<dbReference type="Proteomes" id="UP001556367">
    <property type="component" value="Unassembled WGS sequence"/>
</dbReference>
<feature type="region of interest" description="Disordered" evidence="8">
    <location>
        <begin position="67"/>
        <end position="93"/>
    </location>
</feature>
<evidence type="ECO:0000256" key="2">
    <source>
        <dbReference type="ARBA" id="ARBA00009085"/>
    </source>
</evidence>
<feature type="compositionally biased region" description="Low complexity" evidence="8">
    <location>
        <begin position="430"/>
        <end position="442"/>
    </location>
</feature>
<feature type="region of interest" description="Disordered" evidence="8">
    <location>
        <begin position="108"/>
        <end position="268"/>
    </location>
</feature>
<evidence type="ECO:0000256" key="7">
    <source>
        <dbReference type="ARBA" id="ARBA00022807"/>
    </source>
</evidence>
<feature type="compositionally biased region" description="Acidic residues" evidence="8">
    <location>
        <begin position="364"/>
        <end position="379"/>
    </location>
</feature>
<keyword evidence="6" id="KW-0378">Hydrolase</keyword>
<dbReference type="PANTHER" id="PTHR24006:SF888">
    <property type="entry name" value="UBIQUITIN CARBOXYL-TERMINAL HYDROLASE 30"/>
    <property type="match status" value="1"/>
</dbReference>
<dbReference type="InterPro" id="IPR018200">
    <property type="entry name" value="USP_CS"/>
</dbReference>
<feature type="compositionally biased region" description="Acidic residues" evidence="8">
    <location>
        <begin position="547"/>
        <end position="557"/>
    </location>
</feature>
<feature type="compositionally biased region" description="Low complexity" evidence="8">
    <location>
        <begin position="242"/>
        <end position="259"/>
    </location>
</feature>
<keyword evidence="11" id="KW-1185">Reference proteome</keyword>
<evidence type="ECO:0000256" key="8">
    <source>
        <dbReference type="SAM" id="MobiDB-lite"/>
    </source>
</evidence>
<keyword evidence="5" id="KW-0833">Ubl conjugation pathway</keyword>
<sequence length="771" mass="83789">MIFGGRLTSVLVCQSCKHISHTYEDFNDLSLSIKPEDYVRERKRDRLKNFAKRLTGFPALNVGMEMQRSSSLPPSPGAHAQVDSLAEPPLIDTRRRSVDIINRVVQHEHEVSPTGPLSAPLPPEPPASSNGKPADTNEAKREKKSKKHRSDDSWVKVGRRISMTVGLARTKERRKKEREEEKAAYPQSEGTASSKATTASISPSTPRTSLSEPPSPEGRPGIVGQHPPIPPSPPRLPSFNGIRPPSRSSIVSSKSFTRPKPSRPPKPSAAELKYLQRILADVPPANSNPFGIFRPPHHGASISSVPSTAASMWTKMGQVMGVEECLRLFTAVEVLDGENSVGCRRCWKIENGVYVPRHRSGPSCEDDHEEEDTETEDESERIVGHLDVDSDALSPLTPPFPAPLIPTSLSSPMLAMFTHPNLSDTGSVASLPTSPTSTSEPSMHPASSPRWPHAGPHSPRTPGGLPIPSISTTAPDSPVVSPATARAITFPIIHSASPAEALDNITTPSSRPESPSTPVPPGLIPRDHRESLQAPPHRRSRQSTESDTTDDSSDGEQSDASTASAFSNASSPSFTSASTHIEPAAAPLNGSVPTKKPKAPKPVLMRPAYKRYLIAAPPPVLVIHLKRFQQISKSHIMSFSHGFKKLDDFVTFPEFLNLTPFLAPRKEDFGLGKQGKEKEKDTNVSSPQDQERCVYRLYAVVVHIGNMLGGHYVAYTALPNPNASSSSPEAADPASPPPKRQWAYISDTVVRLTTLEEVLKAKAYLCMYERL</sequence>
<feature type="compositionally biased region" description="Low complexity" evidence="8">
    <location>
        <begin position="191"/>
        <end position="209"/>
    </location>
</feature>
<dbReference type="EMBL" id="JASNQZ010000004">
    <property type="protein sequence ID" value="KAL0958073.1"/>
    <property type="molecule type" value="Genomic_DNA"/>
</dbReference>
<name>A0ABR3JS21_9AGAR</name>
<feature type="compositionally biased region" description="Low complexity" evidence="8">
    <location>
        <begin position="558"/>
        <end position="578"/>
    </location>
</feature>
<feature type="domain" description="USP" evidence="9">
    <location>
        <begin position="1"/>
        <end position="771"/>
    </location>
</feature>
<evidence type="ECO:0000256" key="4">
    <source>
        <dbReference type="ARBA" id="ARBA00022670"/>
    </source>
</evidence>
<dbReference type="InterPro" id="IPR050164">
    <property type="entry name" value="Peptidase_C19"/>
</dbReference>
<dbReference type="InterPro" id="IPR038765">
    <property type="entry name" value="Papain-like_cys_pep_sf"/>
</dbReference>
<organism evidence="10 11">
    <name type="scientific">Hohenbuehelia grisea</name>
    <dbReference type="NCBI Taxonomy" id="104357"/>
    <lineage>
        <taxon>Eukaryota</taxon>
        <taxon>Fungi</taxon>
        <taxon>Dikarya</taxon>
        <taxon>Basidiomycota</taxon>
        <taxon>Agaricomycotina</taxon>
        <taxon>Agaricomycetes</taxon>
        <taxon>Agaricomycetidae</taxon>
        <taxon>Agaricales</taxon>
        <taxon>Pleurotineae</taxon>
        <taxon>Pleurotaceae</taxon>
        <taxon>Hohenbuehelia</taxon>
    </lineage>
</organism>
<gene>
    <name evidence="10" type="ORF">HGRIS_000251</name>
</gene>
<evidence type="ECO:0000256" key="6">
    <source>
        <dbReference type="ARBA" id="ARBA00022801"/>
    </source>
</evidence>
<evidence type="ECO:0000256" key="3">
    <source>
        <dbReference type="ARBA" id="ARBA00012759"/>
    </source>
</evidence>
<feature type="region of interest" description="Disordered" evidence="8">
    <location>
        <begin position="423"/>
        <end position="480"/>
    </location>
</feature>
<keyword evidence="4" id="KW-0645">Protease</keyword>
<dbReference type="PANTHER" id="PTHR24006">
    <property type="entry name" value="UBIQUITIN CARBOXYL-TERMINAL HYDROLASE"/>
    <property type="match status" value="1"/>
</dbReference>
<evidence type="ECO:0000259" key="9">
    <source>
        <dbReference type="PROSITE" id="PS50235"/>
    </source>
</evidence>
<comment type="caution">
    <text evidence="10">The sequence shown here is derived from an EMBL/GenBank/DDBJ whole genome shotgun (WGS) entry which is preliminary data.</text>
</comment>
<reference evidence="11" key="1">
    <citation type="submission" date="2024-06" db="EMBL/GenBank/DDBJ databases">
        <title>Multi-omics analyses provide insights into the biosynthesis of the anticancer antibiotic pleurotin in Hohenbuehelia grisea.</title>
        <authorList>
            <person name="Weaver J.A."/>
            <person name="Alberti F."/>
        </authorList>
    </citation>
    <scope>NUCLEOTIDE SEQUENCE [LARGE SCALE GENOMIC DNA]</scope>
    <source>
        <strain evidence="11">T-177</strain>
    </source>
</reference>
<evidence type="ECO:0000313" key="10">
    <source>
        <dbReference type="EMBL" id="KAL0958073.1"/>
    </source>
</evidence>
<accession>A0ABR3JS21</accession>
<evidence type="ECO:0000256" key="1">
    <source>
        <dbReference type="ARBA" id="ARBA00000707"/>
    </source>
</evidence>
<keyword evidence="7" id="KW-0788">Thiol protease</keyword>
<protein>
    <recommendedName>
        <fullName evidence="3">ubiquitinyl hydrolase 1</fullName>
        <ecNumber evidence="3">3.4.19.12</ecNumber>
    </recommendedName>
</protein>
<comment type="catalytic activity">
    <reaction evidence="1">
        <text>Thiol-dependent hydrolysis of ester, thioester, amide, peptide and isopeptide bonds formed by the C-terminal Gly of ubiquitin (a 76-residue protein attached to proteins as an intracellular targeting signal).</text>
        <dbReference type="EC" id="3.4.19.12"/>
    </reaction>
</comment>